<evidence type="ECO:0000313" key="4">
    <source>
        <dbReference type="Proteomes" id="UP000023703"/>
    </source>
</evidence>
<comment type="similarity">
    <text evidence="1">Belongs to the short-chain dehydrogenases/reductases (SDR) family.</text>
</comment>
<dbReference type="CDD" id="cd05233">
    <property type="entry name" value="SDR_c"/>
    <property type="match status" value="1"/>
</dbReference>
<dbReference type="InterPro" id="IPR036291">
    <property type="entry name" value="NAD(P)-bd_dom_sf"/>
</dbReference>
<protein>
    <submittedName>
        <fullName evidence="3">Short-chain dehydrogenase/reductase SDR</fullName>
    </submittedName>
</protein>
<accession>X5DXZ9</accession>
<dbReference type="KEGG" id="cgy:CGLY_15180"/>
<evidence type="ECO:0000256" key="1">
    <source>
        <dbReference type="ARBA" id="ARBA00006484"/>
    </source>
</evidence>
<keyword evidence="2" id="KW-0560">Oxidoreductase</keyword>
<dbReference type="eggNOG" id="COG0300">
    <property type="taxonomic scope" value="Bacteria"/>
</dbReference>
<keyword evidence="4" id="KW-1185">Reference proteome</keyword>
<dbReference type="PANTHER" id="PTHR43669">
    <property type="entry name" value="5-KETO-D-GLUCONATE 5-REDUCTASE"/>
    <property type="match status" value="1"/>
</dbReference>
<sequence>MTEAHHAGQSAAFTTEGSTVVVTGAGNGIGAALARSLARHGARVVVSDLDEAGAAHTGQDIIDTGGEALVVAGDAASEEGVTSLVERARGTYGEIDAWFANAGVDLGHGLDAAEADWDTSVQVNMMAHVRAAKLLVPGWAERGHGRFVVTASAAGLLTMLGAPAYSATKHGAVAFAEWLSATYRHRGVVVQAICPQGVQTRMLAGTGPYQELLGRDTALTPEQVADTVMEALQGDDFYILPHPEVADYYTMRATTPDRWLKGMNKIARTIESKEQ</sequence>
<proteinExistence type="inferred from homology"/>
<name>X5DXZ9_9CORY</name>
<dbReference type="PRINTS" id="PR00081">
    <property type="entry name" value="GDHRDH"/>
</dbReference>
<dbReference type="Pfam" id="PF00106">
    <property type="entry name" value="adh_short"/>
    <property type="match status" value="1"/>
</dbReference>
<dbReference type="OrthoDB" id="210852at2"/>
<dbReference type="InterPro" id="IPR020904">
    <property type="entry name" value="Sc_DH/Rdtase_CS"/>
</dbReference>
<dbReference type="RefSeq" id="WP_038550492.1">
    <property type="nucleotide sequence ID" value="NZ_CP006842.1"/>
</dbReference>
<dbReference type="Gene3D" id="3.40.50.720">
    <property type="entry name" value="NAD(P)-binding Rossmann-like Domain"/>
    <property type="match status" value="1"/>
</dbReference>
<dbReference type="Proteomes" id="UP000023703">
    <property type="component" value="Chromosome"/>
</dbReference>
<dbReference type="InterPro" id="IPR002347">
    <property type="entry name" value="SDR_fam"/>
</dbReference>
<reference evidence="3 4" key="1">
    <citation type="journal article" date="2015" name="Int. J. Syst. Evol. Microbiol.">
        <title>Revisiting Corynebacterium glyciniphilum (ex Kubota et al., 1972) sp. nov., nom. rev., isolated from putrefied banana.</title>
        <authorList>
            <person name="Al-Dilaimi A."/>
            <person name="Bednarz H."/>
            <person name="Lomker A."/>
            <person name="Niehaus K."/>
            <person name="Kalinowski J."/>
            <person name="Ruckert C."/>
        </authorList>
    </citation>
    <scope>NUCLEOTIDE SEQUENCE [LARGE SCALE GENOMIC DNA]</scope>
    <source>
        <strain evidence="3">AJ 3170</strain>
    </source>
</reference>
<organism evidence="3 4">
    <name type="scientific">Corynebacterium glyciniphilum AJ 3170</name>
    <dbReference type="NCBI Taxonomy" id="1404245"/>
    <lineage>
        <taxon>Bacteria</taxon>
        <taxon>Bacillati</taxon>
        <taxon>Actinomycetota</taxon>
        <taxon>Actinomycetes</taxon>
        <taxon>Mycobacteriales</taxon>
        <taxon>Corynebacteriaceae</taxon>
        <taxon>Corynebacterium</taxon>
    </lineage>
</organism>
<dbReference type="SUPFAM" id="SSF51735">
    <property type="entry name" value="NAD(P)-binding Rossmann-fold domains"/>
    <property type="match status" value="1"/>
</dbReference>
<dbReference type="PROSITE" id="PS00061">
    <property type="entry name" value="ADH_SHORT"/>
    <property type="match status" value="1"/>
</dbReference>
<evidence type="ECO:0000313" key="3">
    <source>
        <dbReference type="EMBL" id="AHW65472.1"/>
    </source>
</evidence>
<evidence type="ECO:0000256" key="2">
    <source>
        <dbReference type="ARBA" id="ARBA00023002"/>
    </source>
</evidence>
<dbReference type="GO" id="GO:0016491">
    <property type="term" value="F:oxidoreductase activity"/>
    <property type="evidence" value="ECO:0007669"/>
    <property type="project" value="UniProtKB-KW"/>
</dbReference>
<dbReference type="PANTHER" id="PTHR43669:SF8">
    <property type="entry name" value="SHORT-CHAIN TYPE DEHYDROGENASE_REDUCTASE-RELATED"/>
    <property type="match status" value="1"/>
</dbReference>
<dbReference type="AlphaFoldDB" id="X5DXZ9"/>
<gene>
    <name evidence="3" type="ORF">CGLY_15180</name>
</gene>
<dbReference type="STRING" id="1404245.CGLY_15180"/>
<dbReference type="HOGENOM" id="CLU_010194_2_1_11"/>
<dbReference type="EMBL" id="CP006842">
    <property type="protein sequence ID" value="AHW65472.1"/>
    <property type="molecule type" value="Genomic_DNA"/>
</dbReference>